<gene>
    <name evidence="2" type="ORF">MG293_014269</name>
</gene>
<organism evidence="2 3">
    <name type="scientific">Ovis ammon polii</name>
    <dbReference type="NCBI Taxonomy" id="230172"/>
    <lineage>
        <taxon>Eukaryota</taxon>
        <taxon>Metazoa</taxon>
        <taxon>Chordata</taxon>
        <taxon>Craniata</taxon>
        <taxon>Vertebrata</taxon>
        <taxon>Euteleostomi</taxon>
        <taxon>Mammalia</taxon>
        <taxon>Eutheria</taxon>
        <taxon>Laurasiatheria</taxon>
        <taxon>Artiodactyla</taxon>
        <taxon>Ruminantia</taxon>
        <taxon>Pecora</taxon>
        <taxon>Bovidae</taxon>
        <taxon>Caprinae</taxon>
        <taxon>Ovis</taxon>
    </lineage>
</organism>
<feature type="compositionally biased region" description="Polar residues" evidence="1">
    <location>
        <begin position="153"/>
        <end position="163"/>
    </location>
</feature>
<evidence type="ECO:0000313" key="3">
    <source>
        <dbReference type="Proteomes" id="UP001214576"/>
    </source>
</evidence>
<feature type="region of interest" description="Disordered" evidence="1">
    <location>
        <begin position="143"/>
        <end position="163"/>
    </location>
</feature>
<comment type="caution">
    <text evidence="2">The sequence shown here is derived from an EMBL/GenBank/DDBJ whole genome shotgun (WGS) entry which is preliminary data.</text>
</comment>
<protein>
    <submittedName>
        <fullName evidence="2">Uncharacterized protein</fullName>
    </submittedName>
</protein>
<accession>A0AAD4U096</accession>
<sequence length="163" mass="18407">MFNETKRLVPSLIEFKGVNTRHTELFQRQEEQLADKDLTQSPWPLLFSVCPQCGSFSFPSPSSVPASYWTASLCKEAIDGEVTISRRLFPEARKAQFFPQPHVKDAFRCRAWQAWRGSLSTCEIQLTENARLDERATDAADLAGGRVPGDIVPSNQTTVYERP</sequence>
<evidence type="ECO:0000313" key="2">
    <source>
        <dbReference type="EMBL" id="KAI4535942.1"/>
    </source>
</evidence>
<dbReference type="EMBL" id="JAKZEL010000017">
    <property type="protein sequence ID" value="KAI4535942.1"/>
    <property type="molecule type" value="Genomic_DNA"/>
</dbReference>
<dbReference type="Proteomes" id="UP001214576">
    <property type="component" value="Unassembled WGS sequence"/>
</dbReference>
<dbReference type="AlphaFoldDB" id="A0AAD4U096"/>
<name>A0AAD4U096_OVIAM</name>
<evidence type="ECO:0000256" key="1">
    <source>
        <dbReference type="SAM" id="MobiDB-lite"/>
    </source>
</evidence>
<keyword evidence="3" id="KW-1185">Reference proteome</keyword>
<reference evidence="2" key="1">
    <citation type="submission" date="2022-03" db="EMBL/GenBank/DDBJ databases">
        <title>Genomic analyses of argali, domestic sheep and their hybrids provide insights into chromosomal evolution, heterosis and genetic basis of agronomic traits.</title>
        <authorList>
            <person name="Li M."/>
        </authorList>
    </citation>
    <scope>NUCLEOTIDE SEQUENCE</scope>
    <source>
        <strain evidence="2">CAU-MHL-2022a</strain>
        <tissue evidence="2">Skin</tissue>
    </source>
</reference>
<proteinExistence type="predicted"/>